<keyword evidence="9 10" id="KW-0961">Cell wall biogenesis/degradation</keyword>
<dbReference type="GO" id="GO:0008766">
    <property type="term" value="F:UDP-N-acetylmuramoylalanyl-D-glutamyl-2,6-diaminopimelate-D-alanyl-D-alanine ligase activity"/>
    <property type="evidence" value="ECO:0007669"/>
    <property type="project" value="RHEA"/>
</dbReference>
<dbReference type="GO" id="GO:0005524">
    <property type="term" value="F:ATP binding"/>
    <property type="evidence" value="ECO:0007669"/>
    <property type="project" value="UniProtKB-UniRule"/>
</dbReference>
<evidence type="ECO:0000256" key="11">
    <source>
        <dbReference type="RuleBase" id="RU004136"/>
    </source>
</evidence>
<dbReference type="InterPro" id="IPR013221">
    <property type="entry name" value="Mur_ligase_cen"/>
</dbReference>
<proteinExistence type="inferred from homology"/>
<dbReference type="SUPFAM" id="SSF63418">
    <property type="entry name" value="MurE/MurF N-terminal domain"/>
    <property type="match status" value="1"/>
</dbReference>
<keyword evidence="5 10" id="KW-0067">ATP-binding</keyword>
<dbReference type="EMBL" id="FLOB01000003">
    <property type="protein sequence ID" value="SBS30096.1"/>
    <property type="molecule type" value="Genomic_DNA"/>
</dbReference>
<evidence type="ECO:0000313" key="16">
    <source>
        <dbReference type="Proteomes" id="UP000092544"/>
    </source>
</evidence>
<dbReference type="InterPro" id="IPR051046">
    <property type="entry name" value="MurCDEF_CellWall_CoF430Synth"/>
</dbReference>
<evidence type="ECO:0000256" key="1">
    <source>
        <dbReference type="ARBA" id="ARBA00022490"/>
    </source>
</evidence>
<dbReference type="PANTHER" id="PTHR43024">
    <property type="entry name" value="UDP-N-ACETYLMURAMOYL-TRIPEPTIDE--D-ALANYL-D-ALANINE LIGASE"/>
    <property type="match status" value="1"/>
</dbReference>
<dbReference type="Pfam" id="PF02875">
    <property type="entry name" value="Mur_ligase_C"/>
    <property type="match status" value="1"/>
</dbReference>
<evidence type="ECO:0000256" key="4">
    <source>
        <dbReference type="ARBA" id="ARBA00022741"/>
    </source>
</evidence>
<dbReference type="RefSeq" id="WP_067014922.1">
    <property type="nucleotide sequence ID" value="NZ_FLOB01000003.1"/>
</dbReference>
<dbReference type="GO" id="GO:0009252">
    <property type="term" value="P:peptidoglycan biosynthetic process"/>
    <property type="evidence" value="ECO:0007669"/>
    <property type="project" value="UniProtKB-UniRule"/>
</dbReference>
<keyword evidence="2 10" id="KW-0436">Ligase</keyword>
<evidence type="ECO:0000256" key="3">
    <source>
        <dbReference type="ARBA" id="ARBA00022618"/>
    </source>
</evidence>
<dbReference type="InterPro" id="IPR036565">
    <property type="entry name" value="Mur-like_cat_sf"/>
</dbReference>
<comment type="pathway">
    <text evidence="10 11">Cell wall biogenesis; peptidoglycan biosynthesis.</text>
</comment>
<organism evidence="15 16">
    <name type="scientific">Marinomonas spartinae</name>
    <dbReference type="NCBI Taxonomy" id="1792290"/>
    <lineage>
        <taxon>Bacteria</taxon>
        <taxon>Pseudomonadati</taxon>
        <taxon>Pseudomonadota</taxon>
        <taxon>Gammaproteobacteria</taxon>
        <taxon>Oceanospirillales</taxon>
        <taxon>Oceanospirillaceae</taxon>
        <taxon>Marinomonas</taxon>
    </lineage>
</organism>
<evidence type="ECO:0000256" key="6">
    <source>
        <dbReference type="ARBA" id="ARBA00022960"/>
    </source>
</evidence>
<evidence type="ECO:0000259" key="12">
    <source>
        <dbReference type="Pfam" id="PF01225"/>
    </source>
</evidence>
<dbReference type="Gene3D" id="3.40.1190.10">
    <property type="entry name" value="Mur-like, catalytic domain"/>
    <property type="match status" value="1"/>
</dbReference>
<evidence type="ECO:0000313" key="15">
    <source>
        <dbReference type="EMBL" id="SBS30096.1"/>
    </source>
</evidence>
<evidence type="ECO:0000259" key="13">
    <source>
        <dbReference type="Pfam" id="PF02875"/>
    </source>
</evidence>
<feature type="binding site" evidence="10">
    <location>
        <begin position="107"/>
        <end position="113"/>
    </location>
    <ligand>
        <name>ATP</name>
        <dbReference type="ChEBI" id="CHEBI:30616"/>
    </ligand>
</feature>
<dbReference type="Gene3D" id="3.90.190.20">
    <property type="entry name" value="Mur ligase, C-terminal domain"/>
    <property type="match status" value="1"/>
</dbReference>
<accession>A0A1A8TCT9</accession>
<keyword evidence="6 10" id="KW-0133">Cell shape</keyword>
<dbReference type="EC" id="6.3.2.10" evidence="10 11"/>
<name>A0A1A8TCT9_9GAMM</name>
<comment type="function">
    <text evidence="10 11">Involved in cell wall formation. Catalyzes the final step in the synthesis of UDP-N-acetylmuramoyl-pentapeptide, the precursor of murein.</text>
</comment>
<comment type="subcellular location">
    <subcellularLocation>
        <location evidence="10 11">Cytoplasm</location>
    </subcellularLocation>
</comment>
<keyword evidence="3 10" id="KW-0132">Cell division</keyword>
<evidence type="ECO:0000256" key="7">
    <source>
        <dbReference type="ARBA" id="ARBA00022984"/>
    </source>
</evidence>
<dbReference type="Gene3D" id="3.40.1390.10">
    <property type="entry name" value="MurE/MurF, N-terminal domain"/>
    <property type="match status" value="1"/>
</dbReference>
<keyword evidence="4 10" id="KW-0547">Nucleotide-binding</keyword>
<dbReference type="SUPFAM" id="SSF53623">
    <property type="entry name" value="MurD-like peptide ligases, catalytic domain"/>
    <property type="match status" value="1"/>
</dbReference>
<feature type="domain" description="Mur ligase N-terminal catalytic" evidence="12">
    <location>
        <begin position="28"/>
        <end position="79"/>
    </location>
</feature>
<dbReference type="STRING" id="1792290.MSP8886_01691"/>
<dbReference type="Proteomes" id="UP000092544">
    <property type="component" value="Unassembled WGS sequence"/>
</dbReference>
<dbReference type="InterPro" id="IPR036615">
    <property type="entry name" value="Mur_ligase_C_dom_sf"/>
</dbReference>
<dbReference type="HAMAP" id="MF_02019">
    <property type="entry name" value="MurF"/>
    <property type="match status" value="1"/>
</dbReference>
<keyword evidence="7 10" id="KW-0573">Peptidoglycan synthesis</keyword>
<dbReference type="Pfam" id="PF08245">
    <property type="entry name" value="Mur_ligase_M"/>
    <property type="match status" value="1"/>
</dbReference>
<feature type="domain" description="Mur ligase C-terminal" evidence="13">
    <location>
        <begin position="313"/>
        <end position="435"/>
    </location>
</feature>
<dbReference type="GO" id="GO:0051301">
    <property type="term" value="P:cell division"/>
    <property type="evidence" value="ECO:0007669"/>
    <property type="project" value="UniProtKB-KW"/>
</dbReference>
<gene>
    <name evidence="10 15" type="primary">murF</name>
    <name evidence="15" type="ORF">MSP8886_01691</name>
</gene>
<keyword evidence="1 10" id="KW-0963">Cytoplasm</keyword>
<dbReference type="OrthoDB" id="9801978at2"/>
<sequence>MLIDMTLSLLAKICDGQLMADDLLFTDVVTDTRKVAKGALFVAIKGERFDGHDFAQDAINQGAVAVLSDRDLPNLPYVKVANTVDAYGRVARHIRDTFHGSIISITGSNGKTTVKDWLAQSFTGKSVLKTRANLNNQIGVPQTLLELMPQHDVAVIEAGTSFPGEIKKLSYSIYADVVILTNASGSHFEGFGSLEGIAIEKGELITGAKETATVILNADDGFFDYWYGLAAGRQVMSFGFSPKAQLYAKDIQLNAQSSRAVFCYQGQEVNVEIGCAGKHQIANGMAVVLALMATGVVFVDAVKVLRVPVQVKGRLERLATKNNALLINDCYNASPKSVEAAIDVLTMQPVEKTWLVLGALGELGSQRDEIHASLGRYANAKNVSCLVSVGPIAAIAAEAFKAAGGEVVMCQDHSEAAAVIQPLNEAHAILIKGSRSSQMENVIDIIMN</sequence>
<dbReference type="AlphaFoldDB" id="A0A1A8TCT9"/>
<dbReference type="SUPFAM" id="SSF53244">
    <property type="entry name" value="MurD-like peptide ligases, peptide-binding domain"/>
    <property type="match status" value="1"/>
</dbReference>
<reference evidence="15 16" key="1">
    <citation type="submission" date="2016-06" db="EMBL/GenBank/DDBJ databases">
        <authorList>
            <person name="Kjaerup R.B."/>
            <person name="Dalgaard T.S."/>
            <person name="Juul-Madsen H.R."/>
        </authorList>
    </citation>
    <scope>NUCLEOTIDE SEQUENCE [LARGE SCALE GENOMIC DNA]</scope>
    <source>
        <strain evidence="15 16">CECT 8886</strain>
    </source>
</reference>
<dbReference type="GO" id="GO:0047480">
    <property type="term" value="F:UDP-N-acetylmuramoyl-tripeptide-D-alanyl-D-alanine ligase activity"/>
    <property type="evidence" value="ECO:0007669"/>
    <property type="project" value="UniProtKB-UniRule"/>
</dbReference>
<evidence type="ECO:0000259" key="14">
    <source>
        <dbReference type="Pfam" id="PF08245"/>
    </source>
</evidence>
<feature type="domain" description="Mur ligase central" evidence="14">
    <location>
        <begin position="105"/>
        <end position="290"/>
    </location>
</feature>
<protein>
    <recommendedName>
        <fullName evidence="10 11">UDP-N-acetylmuramoyl-tripeptide--D-alanyl-D-alanine ligase</fullName>
        <ecNumber evidence="10 11">6.3.2.10</ecNumber>
    </recommendedName>
    <alternativeName>
        <fullName evidence="10">D-alanyl-D-alanine-adding enzyme</fullName>
    </alternativeName>
</protein>
<dbReference type="InterPro" id="IPR035911">
    <property type="entry name" value="MurE/MurF_N"/>
</dbReference>
<dbReference type="GO" id="GO:0071555">
    <property type="term" value="P:cell wall organization"/>
    <property type="evidence" value="ECO:0007669"/>
    <property type="project" value="UniProtKB-KW"/>
</dbReference>
<dbReference type="GO" id="GO:0005737">
    <property type="term" value="C:cytoplasm"/>
    <property type="evidence" value="ECO:0007669"/>
    <property type="project" value="UniProtKB-SubCell"/>
</dbReference>
<dbReference type="PANTHER" id="PTHR43024:SF1">
    <property type="entry name" value="UDP-N-ACETYLMURAMOYL-TRIPEPTIDE--D-ALANYL-D-ALANINE LIGASE"/>
    <property type="match status" value="1"/>
</dbReference>
<evidence type="ECO:0000256" key="10">
    <source>
        <dbReference type="HAMAP-Rule" id="MF_02019"/>
    </source>
</evidence>
<evidence type="ECO:0000256" key="5">
    <source>
        <dbReference type="ARBA" id="ARBA00022840"/>
    </source>
</evidence>
<dbReference type="NCBIfam" id="TIGR01143">
    <property type="entry name" value="murF"/>
    <property type="match status" value="1"/>
</dbReference>
<dbReference type="Pfam" id="PF01225">
    <property type="entry name" value="Mur_ligase"/>
    <property type="match status" value="1"/>
</dbReference>
<dbReference type="UniPathway" id="UPA00219"/>
<keyword evidence="16" id="KW-1185">Reference proteome</keyword>
<dbReference type="InterPro" id="IPR005863">
    <property type="entry name" value="UDP-N-AcMur_synth"/>
</dbReference>
<dbReference type="InterPro" id="IPR004101">
    <property type="entry name" value="Mur_ligase_C"/>
</dbReference>
<keyword evidence="8 10" id="KW-0131">Cell cycle</keyword>
<dbReference type="GO" id="GO:0008360">
    <property type="term" value="P:regulation of cell shape"/>
    <property type="evidence" value="ECO:0007669"/>
    <property type="project" value="UniProtKB-KW"/>
</dbReference>
<comment type="similarity">
    <text evidence="10">Belongs to the MurCDEF family. MurF subfamily.</text>
</comment>
<comment type="catalytic activity">
    <reaction evidence="10 11">
        <text>D-alanyl-D-alanine + UDP-N-acetyl-alpha-D-muramoyl-L-alanyl-gamma-D-glutamyl-meso-2,6-diaminopimelate + ATP = UDP-N-acetyl-alpha-D-muramoyl-L-alanyl-gamma-D-glutamyl-meso-2,6-diaminopimeloyl-D-alanyl-D-alanine + ADP + phosphate + H(+)</text>
        <dbReference type="Rhea" id="RHEA:28374"/>
        <dbReference type="ChEBI" id="CHEBI:15378"/>
        <dbReference type="ChEBI" id="CHEBI:30616"/>
        <dbReference type="ChEBI" id="CHEBI:43474"/>
        <dbReference type="ChEBI" id="CHEBI:57822"/>
        <dbReference type="ChEBI" id="CHEBI:61386"/>
        <dbReference type="ChEBI" id="CHEBI:83905"/>
        <dbReference type="ChEBI" id="CHEBI:456216"/>
        <dbReference type="EC" id="6.3.2.10"/>
    </reaction>
</comment>
<dbReference type="InterPro" id="IPR000713">
    <property type="entry name" value="Mur_ligase_N"/>
</dbReference>
<evidence type="ECO:0000256" key="2">
    <source>
        <dbReference type="ARBA" id="ARBA00022598"/>
    </source>
</evidence>
<evidence type="ECO:0000256" key="8">
    <source>
        <dbReference type="ARBA" id="ARBA00023306"/>
    </source>
</evidence>
<evidence type="ECO:0000256" key="9">
    <source>
        <dbReference type="ARBA" id="ARBA00023316"/>
    </source>
</evidence>